<name>A0A317YA55_MAIZE</name>
<comment type="caution">
    <text evidence="1">The sequence shown here is derived from an EMBL/GenBank/DDBJ whole genome shotgun (WGS) entry which is preliminary data.</text>
</comment>
<protein>
    <submittedName>
        <fullName evidence="1">Uncharacterized protein</fullName>
    </submittedName>
</protein>
<accession>A0A317YA55</accession>
<dbReference type="AlphaFoldDB" id="A0A317YA55"/>
<evidence type="ECO:0000313" key="1">
    <source>
        <dbReference type="EMBL" id="PWZ54701.1"/>
    </source>
</evidence>
<organism evidence="1">
    <name type="scientific">Zea mays</name>
    <name type="common">Maize</name>
    <dbReference type="NCBI Taxonomy" id="4577"/>
    <lineage>
        <taxon>Eukaryota</taxon>
        <taxon>Viridiplantae</taxon>
        <taxon>Streptophyta</taxon>
        <taxon>Embryophyta</taxon>
        <taxon>Tracheophyta</taxon>
        <taxon>Spermatophyta</taxon>
        <taxon>Magnoliopsida</taxon>
        <taxon>Liliopsida</taxon>
        <taxon>Poales</taxon>
        <taxon>Poaceae</taxon>
        <taxon>PACMAD clade</taxon>
        <taxon>Panicoideae</taxon>
        <taxon>Andropogonodae</taxon>
        <taxon>Andropogoneae</taxon>
        <taxon>Tripsacinae</taxon>
        <taxon>Zea</taxon>
    </lineage>
</organism>
<proteinExistence type="predicted"/>
<reference evidence="1" key="1">
    <citation type="journal article" date="2018" name="Nat. Genet.">
        <title>Extensive intraspecific gene order and gene structural variations between Mo17 and other maize genomes.</title>
        <authorList>
            <person name="Sun S."/>
            <person name="Zhou Y."/>
            <person name="Chen J."/>
            <person name="Shi J."/>
            <person name="Zhao H."/>
            <person name="Zhao H."/>
            <person name="Song W."/>
            <person name="Zhang M."/>
            <person name="Cui Y."/>
            <person name="Dong X."/>
            <person name="Liu H."/>
            <person name="Ma X."/>
            <person name="Jiao Y."/>
            <person name="Wang B."/>
            <person name="Wei X."/>
            <person name="Stein J.C."/>
            <person name="Glaubitz J.C."/>
            <person name="Lu F."/>
            <person name="Yu G."/>
            <person name="Liang C."/>
            <person name="Fengler K."/>
            <person name="Li B."/>
            <person name="Rafalski A."/>
            <person name="Schnable P.S."/>
            <person name="Ware D.H."/>
            <person name="Buckler E.S."/>
            <person name="Lai J."/>
        </authorList>
    </citation>
    <scope>NUCLEOTIDE SEQUENCE [LARGE SCALE GENOMIC DNA]</scope>
    <source>
        <tissue evidence="1">Seedling</tissue>
    </source>
</reference>
<gene>
    <name evidence="1" type="ORF">Zm00014a_004716</name>
</gene>
<dbReference type="Proteomes" id="UP000251960">
    <property type="component" value="Chromosome 1"/>
</dbReference>
<dbReference type="EMBL" id="NCVQ01000001">
    <property type="protein sequence ID" value="PWZ54701.1"/>
    <property type="molecule type" value="Genomic_DNA"/>
</dbReference>
<sequence>MRPDPLLVQLDWCSRQLIGHPPIPIPCLFPWLRLPLITFHVRPRLILLFLKLIAFSLKTTGLSYQVSWRWFKELGTRKIFLQHNKNYG</sequence>